<organism evidence="7 8">
    <name type="scientific">Natronosalvus hydrolyticus</name>
    <dbReference type="NCBI Taxonomy" id="2979988"/>
    <lineage>
        <taxon>Archaea</taxon>
        <taxon>Methanobacteriati</taxon>
        <taxon>Methanobacteriota</taxon>
        <taxon>Stenosarchaea group</taxon>
        <taxon>Halobacteria</taxon>
        <taxon>Halobacteriales</taxon>
        <taxon>Natrialbaceae</taxon>
        <taxon>Natronosalvus</taxon>
    </lineage>
</organism>
<comment type="subcellular location">
    <subcellularLocation>
        <location evidence="1">Membrane</location>
        <topology evidence="1">Multi-pass membrane protein</topology>
    </subcellularLocation>
</comment>
<reference evidence="7 8" key="1">
    <citation type="submission" date="2022-09" db="EMBL/GenBank/DDBJ databases">
        <title>Enrichment on poylsaccharides allowed isolation of novel metabolic and taxonomic groups of Haloarchaea.</title>
        <authorList>
            <person name="Sorokin D.Y."/>
            <person name="Elcheninov A.G."/>
            <person name="Khizhniak T.V."/>
            <person name="Kolganova T.V."/>
            <person name="Kublanov I.V."/>
        </authorList>
    </citation>
    <scope>NUCLEOTIDE SEQUENCE [LARGE SCALE GENOMIC DNA]</scope>
    <source>
        <strain evidence="7 8">AArc-curdl1</strain>
    </source>
</reference>
<gene>
    <name evidence="7" type="ORF">OB919_13135</name>
</gene>
<protein>
    <submittedName>
        <fullName evidence="7">Lysoplasmalogenase</fullName>
    </submittedName>
</protein>
<dbReference type="InterPro" id="IPR012506">
    <property type="entry name" value="TMEM86B-like"/>
</dbReference>
<evidence type="ECO:0000256" key="5">
    <source>
        <dbReference type="ARBA" id="ARBA00023136"/>
    </source>
</evidence>
<dbReference type="Proteomes" id="UP001321047">
    <property type="component" value="Unassembled WGS sequence"/>
</dbReference>
<feature type="transmembrane region" description="Helical" evidence="6">
    <location>
        <begin position="12"/>
        <end position="29"/>
    </location>
</feature>
<proteinExistence type="inferred from homology"/>
<evidence type="ECO:0000313" key="8">
    <source>
        <dbReference type="Proteomes" id="UP001321047"/>
    </source>
</evidence>
<keyword evidence="3 6" id="KW-0812">Transmembrane</keyword>
<dbReference type="GO" id="GO:0016787">
    <property type="term" value="F:hydrolase activity"/>
    <property type="evidence" value="ECO:0007669"/>
    <property type="project" value="TreeGrafter"/>
</dbReference>
<dbReference type="AlphaFoldDB" id="A0AAP2Z8Z0"/>
<evidence type="ECO:0000256" key="4">
    <source>
        <dbReference type="ARBA" id="ARBA00022989"/>
    </source>
</evidence>
<keyword evidence="8" id="KW-1185">Reference proteome</keyword>
<evidence type="ECO:0000256" key="6">
    <source>
        <dbReference type="SAM" id="Phobius"/>
    </source>
</evidence>
<comment type="caution">
    <text evidence="7">The sequence shown here is derived from an EMBL/GenBank/DDBJ whole genome shotgun (WGS) entry which is preliminary data.</text>
</comment>
<name>A0AAP2Z8Z0_9EURY</name>
<dbReference type="PANTHER" id="PTHR31885">
    <property type="entry name" value="GH04784P"/>
    <property type="match status" value="1"/>
</dbReference>
<dbReference type="Pfam" id="PF07947">
    <property type="entry name" value="YhhN"/>
    <property type="match status" value="1"/>
</dbReference>
<keyword evidence="4 6" id="KW-1133">Transmembrane helix</keyword>
<dbReference type="EMBL" id="JAOPJZ010000011">
    <property type="protein sequence ID" value="MCU4752909.1"/>
    <property type="molecule type" value="Genomic_DNA"/>
</dbReference>
<feature type="transmembrane region" description="Helical" evidence="6">
    <location>
        <begin position="142"/>
        <end position="162"/>
    </location>
</feature>
<evidence type="ECO:0000313" key="7">
    <source>
        <dbReference type="EMBL" id="MCU4752909.1"/>
    </source>
</evidence>
<evidence type="ECO:0000256" key="1">
    <source>
        <dbReference type="ARBA" id="ARBA00004141"/>
    </source>
</evidence>
<sequence length="218" mass="23472">MTSDRGLANRRRHWVPAAIVLTAVFYIGFAPGDPLWLSLAFKVLPMMLIIGYAISLLPADRDRVHTFIVIGLGFCAIGDVTLEWFLVGLTAFLLGHLWYLAGFLTRARVTSARVASVVPLAALGVAIAIPLLSAIQGAGDTHLLLPVAGYIIVILTMAWAALLSGNRWAIVGSLLFVTSDAILSWNMFVADVTFSGLLIMATYYSAQFCIARSVADFG</sequence>
<dbReference type="RefSeq" id="WP_342809236.1">
    <property type="nucleotide sequence ID" value="NZ_JAOPJZ010000011.1"/>
</dbReference>
<keyword evidence="5 6" id="KW-0472">Membrane</keyword>
<feature type="transmembrane region" description="Helical" evidence="6">
    <location>
        <begin position="67"/>
        <end position="94"/>
    </location>
</feature>
<evidence type="ECO:0000256" key="2">
    <source>
        <dbReference type="ARBA" id="ARBA00007375"/>
    </source>
</evidence>
<dbReference type="GO" id="GO:0016020">
    <property type="term" value="C:membrane"/>
    <property type="evidence" value="ECO:0007669"/>
    <property type="project" value="UniProtKB-SubCell"/>
</dbReference>
<comment type="similarity">
    <text evidence="2">Belongs to the TMEM86 family.</text>
</comment>
<feature type="transmembrane region" description="Helical" evidence="6">
    <location>
        <begin position="35"/>
        <end position="55"/>
    </location>
</feature>
<evidence type="ECO:0000256" key="3">
    <source>
        <dbReference type="ARBA" id="ARBA00022692"/>
    </source>
</evidence>
<accession>A0AAP2Z8Z0</accession>
<dbReference type="PANTHER" id="PTHR31885:SF6">
    <property type="entry name" value="GH04784P"/>
    <property type="match status" value="1"/>
</dbReference>
<feature type="transmembrane region" description="Helical" evidence="6">
    <location>
        <begin position="114"/>
        <end position="135"/>
    </location>
</feature>